<evidence type="ECO:0000313" key="9">
    <source>
        <dbReference type="Proteomes" id="UP000246078"/>
    </source>
</evidence>
<dbReference type="PANTHER" id="PTHR13832:SF565">
    <property type="entry name" value="AT28366P-RELATED"/>
    <property type="match status" value="1"/>
</dbReference>
<dbReference type="VEuPathDB" id="TriTrypDB:TcCLB.506315.100"/>
<comment type="caution">
    <text evidence="8">The sequence shown here is derived from an EMBL/GenBank/DDBJ whole genome shotgun (WGS) entry which is preliminary data.</text>
</comment>
<dbReference type="InterPro" id="IPR036457">
    <property type="entry name" value="PPM-type-like_dom_sf"/>
</dbReference>
<comment type="cofactor">
    <cofactor evidence="1">
        <name>Mn(2+)</name>
        <dbReference type="ChEBI" id="CHEBI:29035"/>
    </cofactor>
</comment>
<feature type="compositionally biased region" description="Basic residues" evidence="6">
    <location>
        <begin position="1"/>
        <end position="12"/>
    </location>
</feature>
<evidence type="ECO:0000313" key="8">
    <source>
        <dbReference type="EMBL" id="PWV04668.1"/>
    </source>
</evidence>
<dbReference type="VEuPathDB" id="TriTrypDB:TcCLB.506739.200"/>
<gene>
    <name evidence="8" type="ORF">C3747_146g18</name>
</gene>
<evidence type="ECO:0000256" key="5">
    <source>
        <dbReference type="ARBA" id="ARBA00023211"/>
    </source>
</evidence>
<evidence type="ECO:0000256" key="4">
    <source>
        <dbReference type="ARBA" id="ARBA00013081"/>
    </source>
</evidence>
<dbReference type="GO" id="GO:0004722">
    <property type="term" value="F:protein serine/threonine phosphatase activity"/>
    <property type="evidence" value="ECO:0007669"/>
    <property type="project" value="UniProtKB-EC"/>
</dbReference>
<dbReference type="VEuPathDB" id="TriTrypDB:Tc_MARK_1137"/>
<feature type="compositionally biased region" description="Low complexity" evidence="6">
    <location>
        <begin position="15"/>
        <end position="27"/>
    </location>
</feature>
<dbReference type="VEuPathDB" id="TriTrypDB:TcG_02515"/>
<dbReference type="VEuPathDB" id="TriTrypDB:C4B63_83g68"/>
<proteinExistence type="inferred from homology"/>
<feature type="compositionally biased region" description="Basic and acidic residues" evidence="6">
    <location>
        <begin position="28"/>
        <end position="45"/>
    </location>
</feature>
<organism evidence="8 9">
    <name type="scientific">Trypanosoma cruzi</name>
    <dbReference type="NCBI Taxonomy" id="5693"/>
    <lineage>
        <taxon>Eukaryota</taxon>
        <taxon>Discoba</taxon>
        <taxon>Euglenozoa</taxon>
        <taxon>Kinetoplastea</taxon>
        <taxon>Metakinetoplastina</taxon>
        <taxon>Trypanosomatida</taxon>
        <taxon>Trypanosomatidae</taxon>
        <taxon>Trypanosoma</taxon>
        <taxon>Schizotrypanum</taxon>
    </lineage>
</organism>
<protein>
    <recommendedName>
        <fullName evidence="4">protein-serine/threonine phosphatase</fullName>
        <ecNumber evidence="4">3.1.3.16</ecNumber>
    </recommendedName>
</protein>
<dbReference type="SUPFAM" id="SSF81606">
    <property type="entry name" value="PP2C-like"/>
    <property type="match status" value="1"/>
</dbReference>
<dbReference type="FunFam" id="3.60.40.10:FF:000075">
    <property type="entry name" value="Protein phosphatase 2C, putative"/>
    <property type="match status" value="1"/>
</dbReference>
<comment type="similarity">
    <text evidence="3">Belongs to the PP2C family.</text>
</comment>
<dbReference type="InterPro" id="IPR001932">
    <property type="entry name" value="PPM-type_phosphatase-like_dom"/>
</dbReference>
<dbReference type="Gene3D" id="3.60.40.10">
    <property type="entry name" value="PPM-type phosphatase domain"/>
    <property type="match status" value="1"/>
</dbReference>
<keyword evidence="5" id="KW-0464">Manganese</keyword>
<dbReference type="CDD" id="cd00143">
    <property type="entry name" value="PP2Cc"/>
    <property type="match status" value="1"/>
</dbReference>
<dbReference type="VEuPathDB" id="TriTrypDB:ECC02_006173"/>
<evidence type="ECO:0000256" key="3">
    <source>
        <dbReference type="ARBA" id="ARBA00006702"/>
    </source>
</evidence>
<feature type="region of interest" description="Disordered" evidence="6">
    <location>
        <begin position="1"/>
        <end position="45"/>
    </location>
</feature>
<dbReference type="OMA" id="QDNRVNG"/>
<dbReference type="VEuPathDB" id="TriTrypDB:TCSYLVIO_002422"/>
<dbReference type="InterPro" id="IPR015655">
    <property type="entry name" value="PP2C"/>
</dbReference>
<dbReference type="AlphaFoldDB" id="A0A2V2W7V4"/>
<dbReference type="VEuPathDB" id="TriTrypDB:TcCL_ESM06452"/>
<dbReference type="SMART" id="SM00332">
    <property type="entry name" value="PP2Cc"/>
    <property type="match status" value="1"/>
</dbReference>
<sequence length="415" mass="46228">MPSSSKKNRGKNAIHSNHNNNNNNNSVNHRDGPVKSKKQEESDEFEKVLADLSRATEFSGMKRAKMLERDAKMRVERVERYKNVIAGRAKEAEMEFDMMLRRKQQKQQFQDLLQQLLAAQRVLLDAPNTDFQGETVTENPHFDVAVGEMQGWRVNMEDEHLVDVKFPNDEPDSKEGLFCVFDGHSGKGCAKKCRELISKTARKYWTRVTGESASSTVDFEKVYLEVDGILERELTDGSGCTAVTVHVTSDVITCASVGDSRAVLCRNGAAFDLSYDHKPENALERERIESAGGSVSENRVNGQLAMSRAMGDFIYKTQKDRDPREQHVIAVPDVISTPREAGDTFVVLACDGIFDVLGNDELVDCVLSKKQQGKSNLLICEDICRECLAPPAEGGGRSSRAEGTDNMTIMIVDLK</sequence>
<evidence type="ECO:0000256" key="6">
    <source>
        <dbReference type="SAM" id="MobiDB-lite"/>
    </source>
</evidence>
<dbReference type="PROSITE" id="PS51746">
    <property type="entry name" value="PPM_2"/>
    <property type="match status" value="1"/>
</dbReference>
<dbReference type="VEuPathDB" id="TriTrypDB:TcBrA4_0116750"/>
<evidence type="ECO:0000256" key="1">
    <source>
        <dbReference type="ARBA" id="ARBA00001936"/>
    </source>
</evidence>
<evidence type="ECO:0000259" key="7">
    <source>
        <dbReference type="PROSITE" id="PS51746"/>
    </source>
</evidence>
<dbReference type="VEuPathDB" id="TriTrypDB:BCY84_21731"/>
<dbReference type="VEuPathDB" id="TriTrypDB:C3747_146g18"/>
<dbReference type="PANTHER" id="PTHR13832">
    <property type="entry name" value="PROTEIN PHOSPHATASE 2C"/>
    <property type="match status" value="1"/>
</dbReference>
<name>A0A2V2W7V4_TRYCR</name>
<dbReference type="EC" id="3.1.3.16" evidence="4"/>
<feature type="domain" description="PPM-type phosphatase" evidence="7">
    <location>
        <begin position="143"/>
        <end position="414"/>
    </location>
</feature>
<comment type="cofactor">
    <cofactor evidence="2">
        <name>Mg(2+)</name>
        <dbReference type="ChEBI" id="CHEBI:18420"/>
    </cofactor>
</comment>
<reference evidence="8 9" key="1">
    <citation type="journal article" date="2018" name="Microb. Genom.">
        <title>Expanding an expanded genome: long-read sequencing of Trypanosoma cruzi.</title>
        <authorList>
            <person name="Berna L."/>
            <person name="Rodriguez M."/>
            <person name="Chiribao M.L."/>
            <person name="Parodi-Talice A."/>
            <person name="Pita S."/>
            <person name="Rijo G."/>
            <person name="Alvarez-Valin F."/>
            <person name="Robello C."/>
        </authorList>
    </citation>
    <scope>NUCLEOTIDE SEQUENCE [LARGE SCALE GENOMIC DNA]</scope>
    <source>
        <strain evidence="8 9">TCC</strain>
    </source>
</reference>
<accession>A0A2V2W7V4</accession>
<dbReference type="Proteomes" id="UP000246078">
    <property type="component" value="Unassembled WGS sequence"/>
</dbReference>
<dbReference type="Pfam" id="PF00481">
    <property type="entry name" value="PP2C"/>
    <property type="match status" value="1"/>
</dbReference>
<dbReference type="VEuPathDB" id="TriTrypDB:TcYC6_0080210"/>
<dbReference type="SMR" id="A0A2V2W7V4"/>
<evidence type="ECO:0000256" key="2">
    <source>
        <dbReference type="ARBA" id="ARBA00001946"/>
    </source>
</evidence>
<dbReference type="VEuPathDB" id="TriTrypDB:TCDM_06461"/>
<dbReference type="OrthoDB" id="10264738at2759"/>
<dbReference type="EMBL" id="PRFC01000146">
    <property type="protein sequence ID" value="PWV04668.1"/>
    <property type="molecule type" value="Genomic_DNA"/>
</dbReference>